<dbReference type="GO" id="GO:0005524">
    <property type="term" value="F:ATP binding"/>
    <property type="evidence" value="ECO:0007669"/>
    <property type="project" value="UniProtKB-KW"/>
</dbReference>
<dbReference type="InterPro" id="IPR003439">
    <property type="entry name" value="ABC_transporter-like_ATP-bd"/>
</dbReference>
<dbReference type="PROSITE" id="PS50893">
    <property type="entry name" value="ABC_TRANSPORTER_2"/>
    <property type="match status" value="1"/>
</dbReference>
<dbReference type="InterPro" id="IPR003593">
    <property type="entry name" value="AAA+_ATPase"/>
</dbReference>
<keyword evidence="4" id="KW-0067">ATP-binding</keyword>
<dbReference type="Proteomes" id="UP000027284">
    <property type="component" value="Unassembled WGS sequence"/>
</dbReference>
<dbReference type="Gene3D" id="3.40.50.300">
    <property type="entry name" value="P-loop containing nucleotide triphosphate hydrolases"/>
    <property type="match status" value="1"/>
</dbReference>
<protein>
    <recommendedName>
        <fullName evidence="5">ABC transporter domain-containing protein</fullName>
    </recommendedName>
</protein>
<evidence type="ECO:0000259" key="5">
    <source>
        <dbReference type="PROSITE" id="PS50893"/>
    </source>
</evidence>
<comment type="caution">
    <text evidence="6">The sequence shown here is derived from an EMBL/GenBank/DDBJ whole genome shotgun (WGS) entry which is preliminary data.</text>
</comment>
<dbReference type="SUPFAM" id="SSF52540">
    <property type="entry name" value="P-loop containing nucleoside triphosphate hydrolases"/>
    <property type="match status" value="1"/>
</dbReference>
<dbReference type="SMART" id="SM00382">
    <property type="entry name" value="AAA"/>
    <property type="match status" value="1"/>
</dbReference>
<keyword evidence="2" id="KW-0813">Transport</keyword>
<evidence type="ECO:0000313" key="7">
    <source>
        <dbReference type="Proteomes" id="UP000027284"/>
    </source>
</evidence>
<dbReference type="EMBL" id="JMFG01000008">
    <property type="protein sequence ID" value="KDA54459.1"/>
    <property type="molecule type" value="Genomic_DNA"/>
</dbReference>
<dbReference type="AlphaFoldDB" id="A0A062XYG7"/>
<keyword evidence="7" id="KW-1185">Reference proteome</keyword>
<proteinExistence type="inferred from homology"/>
<dbReference type="Pfam" id="PF00005">
    <property type="entry name" value="ABC_tran"/>
    <property type="match status" value="1"/>
</dbReference>
<keyword evidence="3" id="KW-0547">Nucleotide-binding</keyword>
<feature type="domain" description="ABC transporter" evidence="5">
    <location>
        <begin position="10"/>
        <end position="242"/>
    </location>
</feature>
<gene>
    <name evidence="6" type="ORF">EG19_12145</name>
</gene>
<evidence type="ECO:0000313" key="6">
    <source>
        <dbReference type="EMBL" id="KDA54459.1"/>
    </source>
</evidence>
<evidence type="ECO:0000256" key="3">
    <source>
        <dbReference type="ARBA" id="ARBA00022741"/>
    </source>
</evidence>
<dbReference type="CDD" id="cd03230">
    <property type="entry name" value="ABC_DR_subfamily_A"/>
    <property type="match status" value="1"/>
</dbReference>
<sequence length="306" mass="33228">MSANPDHPLVRVEAVSKRFGRRRPVQALSSVSFEVQQGEVFGLIGPNGAGKTTLLSCLLGFLKPDEGHITVAGLPPDALAVRRQTGYLPERVGYAPELTGEAFLLLHARLLGLPEPQAKDRVFELAQRFGLGESDLKRRLRTYSRGMRQRVGMAQALLGEPAILFLDEPASGMDPQGVMLVREVILQAKARGATVVLNSHQLAEVERVCDRVAFIKAGKLERVEALREPEHTRYLIKTDPQALPAALEALQKLGVEVFPGRDGEVTVRLLKSQIPALAPALVSAGVPVLALQPAPAQLEKLFVEEA</sequence>
<dbReference type="GO" id="GO:0016887">
    <property type="term" value="F:ATP hydrolysis activity"/>
    <property type="evidence" value="ECO:0007669"/>
    <property type="project" value="InterPro"/>
</dbReference>
<evidence type="ECO:0000256" key="4">
    <source>
        <dbReference type="ARBA" id="ARBA00022840"/>
    </source>
</evidence>
<dbReference type="PANTHER" id="PTHR43335:SF4">
    <property type="entry name" value="ABC TRANSPORTER, ATP-BINDING PROTEIN"/>
    <property type="match status" value="1"/>
</dbReference>
<dbReference type="STRING" id="1312852.EG19_12145"/>
<dbReference type="OrthoDB" id="9804819at2"/>
<name>A0A062XYG7_9BACT</name>
<evidence type="ECO:0000256" key="1">
    <source>
        <dbReference type="ARBA" id="ARBA00005417"/>
    </source>
</evidence>
<evidence type="ECO:0000256" key="2">
    <source>
        <dbReference type="ARBA" id="ARBA00022448"/>
    </source>
</evidence>
<comment type="similarity">
    <text evidence="1">Belongs to the ABC transporter superfamily.</text>
</comment>
<accession>A0A062XYG7</accession>
<reference evidence="6 7" key="1">
    <citation type="submission" date="2014-04" db="EMBL/GenBank/DDBJ databases">
        <title>The Genome Sequence of Thermoanaerobaculum aquaticum MP-01, The First Cultivated Group 23 Acidobacterium.</title>
        <authorList>
            <person name="Stamps B.W."/>
            <person name="Losey N.A."/>
            <person name="Lawson P.A."/>
            <person name="Stevenson B.S."/>
        </authorList>
    </citation>
    <scope>NUCLEOTIDE SEQUENCE [LARGE SCALE GENOMIC DNA]</scope>
    <source>
        <strain evidence="6 7">MP-01</strain>
    </source>
</reference>
<dbReference type="InterPro" id="IPR027417">
    <property type="entry name" value="P-loop_NTPase"/>
</dbReference>
<dbReference type="RefSeq" id="WP_053334863.1">
    <property type="nucleotide sequence ID" value="NZ_JMFG01000008.1"/>
</dbReference>
<dbReference type="PANTHER" id="PTHR43335">
    <property type="entry name" value="ABC TRANSPORTER, ATP-BINDING PROTEIN"/>
    <property type="match status" value="1"/>
</dbReference>
<organism evidence="6 7">
    <name type="scientific">Thermoanaerobaculum aquaticum</name>
    <dbReference type="NCBI Taxonomy" id="1312852"/>
    <lineage>
        <taxon>Bacteria</taxon>
        <taxon>Pseudomonadati</taxon>
        <taxon>Acidobacteriota</taxon>
        <taxon>Thermoanaerobaculia</taxon>
        <taxon>Thermoanaerobaculales</taxon>
        <taxon>Thermoanaerobaculaceae</taxon>
        <taxon>Thermoanaerobaculum</taxon>
    </lineage>
</organism>